<comment type="subcellular location">
    <subcellularLocation>
        <location evidence="1">Membrane</location>
        <topology evidence="1">Single-pass membrane protein</topology>
    </subcellularLocation>
</comment>
<reference evidence="6" key="1">
    <citation type="journal article" date="2022" name="Int. J. Mol. Sci.">
        <title>Draft Genome of Tanacetum Coccineum: Genomic Comparison of Closely Related Tanacetum-Family Plants.</title>
        <authorList>
            <person name="Yamashiro T."/>
            <person name="Shiraishi A."/>
            <person name="Nakayama K."/>
            <person name="Satake H."/>
        </authorList>
    </citation>
    <scope>NUCLEOTIDE SEQUENCE</scope>
</reference>
<organism evidence="6 7">
    <name type="scientific">Tanacetum coccineum</name>
    <dbReference type="NCBI Taxonomy" id="301880"/>
    <lineage>
        <taxon>Eukaryota</taxon>
        <taxon>Viridiplantae</taxon>
        <taxon>Streptophyta</taxon>
        <taxon>Embryophyta</taxon>
        <taxon>Tracheophyta</taxon>
        <taxon>Spermatophyta</taxon>
        <taxon>Magnoliopsida</taxon>
        <taxon>eudicotyledons</taxon>
        <taxon>Gunneridae</taxon>
        <taxon>Pentapetalae</taxon>
        <taxon>asterids</taxon>
        <taxon>campanulids</taxon>
        <taxon>Asterales</taxon>
        <taxon>Asteraceae</taxon>
        <taxon>Asteroideae</taxon>
        <taxon>Anthemideae</taxon>
        <taxon>Anthemidinae</taxon>
        <taxon>Tanacetum</taxon>
    </lineage>
</organism>
<dbReference type="PANTHER" id="PTHR33491">
    <property type="entry name" value="OSJNBA0016N04.9 PROTEIN"/>
    <property type="match status" value="1"/>
</dbReference>
<evidence type="ECO:0000256" key="3">
    <source>
        <dbReference type="PROSITE-ProRule" id="PRU00076"/>
    </source>
</evidence>
<dbReference type="Proteomes" id="UP001151760">
    <property type="component" value="Unassembled WGS sequence"/>
</dbReference>
<keyword evidence="3" id="KW-0245">EGF-like domain</keyword>
<dbReference type="Pfam" id="PF13947">
    <property type="entry name" value="GUB_WAK_bind"/>
    <property type="match status" value="1"/>
</dbReference>
<dbReference type="InterPro" id="IPR025287">
    <property type="entry name" value="WAK_GUB"/>
</dbReference>
<feature type="region of interest" description="Disordered" evidence="4">
    <location>
        <begin position="146"/>
        <end position="186"/>
    </location>
</feature>
<feature type="compositionally biased region" description="Basic and acidic residues" evidence="4">
    <location>
        <begin position="152"/>
        <end position="169"/>
    </location>
</feature>
<evidence type="ECO:0000259" key="5">
    <source>
        <dbReference type="PROSITE" id="PS50026"/>
    </source>
</evidence>
<protein>
    <submittedName>
        <fullName evidence="6">Wall-associated receptor kinase 2-like protein</fullName>
    </submittedName>
</protein>
<gene>
    <name evidence="6" type="ORF">Tco_0774250</name>
</gene>
<feature type="domain" description="EGF-like" evidence="5">
    <location>
        <begin position="266"/>
        <end position="310"/>
    </location>
</feature>
<evidence type="ECO:0000313" key="6">
    <source>
        <dbReference type="EMBL" id="GJS91614.1"/>
    </source>
</evidence>
<sequence>MALGTLQGSKQGCQPACGNITVPYPFGIGKDTGCSLDKSFYMTCNTSYEPSKLFLASSILEVHSFSDSELRLFTGVSYKCYNKSGDIYSEYSRWTSLSLSAYTYTFSERNKFTVVGCDDIAFIEVDSSFSGCRGLCSKLSDVDDIGPNLNPEPEKGRKKETNSQRDKKERRQIHRNGPTDEGECSGKGCCETSITKGLKYYDIILDTPSGHINVSDFNKCGYAFLSEEGSFRFGGAKDLYTKTDLDFYNRVTSSVPLVLDWVIAPAVQNCSDQANECKGKSHCYDVDSGGYRCRCNQGYEGNPYLDQGCQGLFLVFF</sequence>
<proteinExistence type="predicted"/>
<keyword evidence="7" id="KW-1185">Reference proteome</keyword>
<evidence type="ECO:0000256" key="2">
    <source>
        <dbReference type="ARBA" id="ARBA00022729"/>
    </source>
</evidence>
<evidence type="ECO:0000313" key="7">
    <source>
        <dbReference type="Proteomes" id="UP001151760"/>
    </source>
</evidence>
<dbReference type="Gene3D" id="2.10.25.10">
    <property type="entry name" value="Laminin"/>
    <property type="match status" value="1"/>
</dbReference>
<name>A0ABQ4ZN10_9ASTR</name>
<evidence type="ECO:0000256" key="1">
    <source>
        <dbReference type="ARBA" id="ARBA00004167"/>
    </source>
</evidence>
<dbReference type="PROSITE" id="PS50026">
    <property type="entry name" value="EGF_3"/>
    <property type="match status" value="1"/>
</dbReference>
<evidence type="ECO:0000256" key="4">
    <source>
        <dbReference type="SAM" id="MobiDB-lite"/>
    </source>
</evidence>
<comment type="caution">
    <text evidence="6">The sequence shown here is derived from an EMBL/GenBank/DDBJ whole genome shotgun (WGS) entry which is preliminary data.</text>
</comment>
<accession>A0ABQ4ZN10</accession>
<keyword evidence="2" id="KW-0732">Signal</keyword>
<comment type="caution">
    <text evidence="3">Lacks conserved residue(s) required for the propagation of feature annotation.</text>
</comment>
<dbReference type="InterPro" id="IPR000742">
    <property type="entry name" value="EGF"/>
</dbReference>
<dbReference type="EMBL" id="BQNB010011520">
    <property type="protein sequence ID" value="GJS91614.1"/>
    <property type="molecule type" value="Genomic_DNA"/>
</dbReference>
<reference evidence="6" key="2">
    <citation type="submission" date="2022-01" db="EMBL/GenBank/DDBJ databases">
        <authorList>
            <person name="Yamashiro T."/>
            <person name="Shiraishi A."/>
            <person name="Satake H."/>
            <person name="Nakayama K."/>
        </authorList>
    </citation>
    <scope>NUCLEOTIDE SEQUENCE</scope>
</reference>